<dbReference type="Proteomes" id="UP001419910">
    <property type="component" value="Unassembled WGS sequence"/>
</dbReference>
<evidence type="ECO:0000313" key="1">
    <source>
        <dbReference type="EMBL" id="MEN2792649.1"/>
    </source>
</evidence>
<dbReference type="RefSeq" id="WP_343892236.1">
    <property type="nucleotide sequence ID" value="NZ_BAAAEH010000055.1"/>
</dbReference>
<name>A0ABU9YA13_9SPHN</name>
<protein>
    <recommendedName>
        <fullName evidence="3">Acyl-protein synthetase LuxE domain-containing protein</fullName>
    </recommendedName>
</protein>
<dbReference type="EMBL" id="JBDIME010000031">
    <property type="protein sequence ID" value="MEN2792649.1"/>
    <property type="molecule type" value="Genomic_DNA"/>
</dbReference>
<sequence length="447" mass="49998">MTARATLLGMVHRDGCYTAPQSELVPLQLEAARELFAERREQLPILDRRARESGVDQIKTLDDLIPLLFSHTSFKSYPNSFVQNGQWDRMTKWLGTLTTRPMDGVDLNDVKDIDDWVSRLWAAGHLVNTTSGTSGKVSFLNRTQGDDDVLQRYLQHLCWPEPITPEGKHHIFFMGPRTGPYLLLVAANHVASLYGRPDSRHYLSDEPLRLSDITRMAEMRLKMAEGRAAPSEIAALEDSGRSKGAEMAERFSKMIAKIIDLRHEPMIITGGWAQMWQVMEGARAAGVPNGDFHPDTVIQSGGGLKGAKLPADYREQLFEFFGNVRTQQGYGMSEMSAGFPMDKDGYYHQVPWIIPFVLDRDGVRPAGPREGVVEGRYAYLDLSNEARWNGLITGDRVTMDFRETRPETRLPGLVVHPNISRYADIGEEDKIGCAGTIDAYISGEIGA</sequence>
<reference evidence="1 2" key="1">
    <citation type="submission" date="2024-05" db="EMBL/GenBank/DDBJ databases">
        <authorList>
            <person name="Liu Q."/>
            <person name="Xin Y.-H."/>
        </authorList>
    </citation>
    <scope>NUCLEOTIDE SEQUENCE [LARGE SCALE GENOMIC DNA]</scope>
    <source>
        <strain evidence="1 2">CGMCC 1.10181</strain>
    </source>
</reference>
<dbReference type="SUPFAM" id="SSF56801">
    <property type="entry name" value="Acetyl-CoA synthetase-like"/>
    <property type="match status" value="1"/>
</dbReference>
<gene>
    <name evidence="1" type="ORF">ABC974_23680</name>
</gene>
<accession>A0ABU9YA13</accession>
<organism evidence="1 2">
    <name type="scientific">Sphingomonas oligophenolica</name>
    <dbReference type="NCBI Taxonomy" id="301154"/>
    <lineage>
        <taxon>Bacteria</taxon>
        <taxon>Pseudomonadati</taxon>
        <taxon>Pseudomonadota</taxon>
        <taxon>Alphaproteobacteria</taxon>
        <taxon>Sphingomonadales</taxon>
        <taxon>Sphingomonadaceae</taxon>
        <taxon>Sphingomonas</taxon>
    </lineage>
</organism>
<keyword evidence="2" id="KW-1185">Reference proteome</keyword>
<proteinExistence type="predicted"/>
<evidence type="ECO:0000313" key="2">
    <source>
        <dbReference type="Proteomes" id="UP001419910"/>
    </source>
</evidence>
<comment type="caution">
    <text evidence="1">The sequence shown here is derived from an EMBL/GenBank/DDBJ whole genome shotgun (WGS) entry which is preliminary data.</text>
</comment>
<evidence type="ECO:0008006" key="3">
    <source>
        <dbReference type="Google" id="ProtNLM"/>
    </source>
</evidence>